<reference evidence="1 2" key="1">
    <citation type="submission" date="2013-08" db="EMBL/GenBank/DDBJ databases">
        <authorList>
            <person name="Huang J."/>
            <person name="Wang G."/>
        </authorList>
    </citation>
    <scope>NUCLEOTIDE SEQUENCE [LARGE SCALE GENOMIC DNA]</scope>
    <source>
        <strain evidence="1 2">BH030004</strain>
    </source>
</reference>
<sequence length="80" mass="9241">MAWFLSYDIIKIKNNDDLGGELIMLENNENLSKRKYGWVDQWAKMTGERAKIDAKVNNTYIVYATKDGLVKEFPNGEVKP</sequence>
<dbReference type="EMBL" id="AVPF01000001">
    <property type="protein sequence ID" value="KGX91833.1"/>
    <property type="molecule type" value="Genomic_DNA"/>
</dbReference>
<dbReference type="OrthoDB" id="2629863at2"/>
<dbReference type="eggNOG" id="ENOG50337DW">
    <property type="taxonomic scope" value="Bacteria"/>
</dbReference>
<dbReference type="Proteomes" id="UP000030403">
    <property type="component" value="Unassembled WGS sequence"/>
</dbReference>
<organism evidence="1 2">
    <name type="scientific">Pontibacillus marinus BH030004 = DSM 16465</name>
    <dbReference type="NCBI Taxonomy" id="1385511"/>
    <lineage>
        <taxon>Bacteria</taxon>
        <taxon>Bacillati</taxon>
        <taxon>Bacillota</taxon>
        <taxon>Bacilli</taxon>
        <taxon>Bacillales</taxon>
        <taxon>Bacillaceae</taxon>
        <taxon>Pontibacillus</taxon>
    </lineage>
</organism>
<evidence type="ECO:0000313" key="1">
    <source>
        <dbReference type="EMBL" id="KGX91833.1"/>
    </source>
</evidence>
<gene>
    <name evidence="1" type="ORF">N783_00985</name>
</gene>
<name>A0A0A5GKT0_9BACI</name>
<comment type="caution">
    <text evidence="1">The sequence shown here is derived from an EMBL/GenBank/DDBJ whole genome shotgun (WGS) entry which is preliminary data.</text>
</comment>
<dbReference type="AlphaFoldDB" id="A0A0A5GKT0"/>
<dbReference type="STRING" id="1385511.GCA_000425225_00059"/>
<protein>
    <submittedName>
        <fullName evidence="1">Uncharacterized protein</fullName>
    </submittedName>
</protein>
<accession>A0A0A5GKT0</accession>
<keyword evidence="2" id="KW-1185">Reference proteome</keyword>
<proteinExistence type="predicted"/>
<evidence type="ECO:0000313" key="2">
    <source>
        <dbReference type="Proteomes" id="UP000030403"/>
    </source>
</evidence>
<dbReference type="RefSeq" id="WP_036849023.1">
    <property type="nucleotide sequence ID" value="NZ_AULJ01000001.1"/>
</dbReference>